<dbReference type="Proteomes" id="UP000280417">
    <property type="component" value="Unassembled WGS sequence"/>
</dbReference>
<dbReference type="GO" id="GO:0016020">
    <property type="term" value="C:membrane"/>
    <property type="evidence" value="ECO:0007669"/>
    <property type="project" value="UniProtKB-SubCell"/>
</dbReference>
<evidence type="ECO:0000313" key="10">
    <source>
        <dbReference type="Proteomes" id="UP000280417"/>
    </source>
</evidence>
<dbReference type="SUPFAM" id="SSF144091">
    <property type="entry name" value="Rhomboid-like"/>
    <property type="match status" value="1"/>
</dbReference>
<dbReference type="Pfam" id="PF01694">
    <property type="entry name" value="Rhomboid"/>
    <property type="match status" value="1"/>
</dbReference>
<dbReference type="Gene3D" id="1.20.1540.10">
    <property type="entry name" value="Rhomboid-like"/>
    <property type="match status" value="1"/>
</dbReference>
<dbReference type="FunFam" id="1.20.1540.10:FF:000027">
    <property type="entry name" value="Rhomboid family intramembrane serine protease"/>
    <property type="match status" value="1"/>
</dbReference>
<evidence type="ECO:0000256" key="7">
    <source>
        <dbReference type="SAM" id="Phobius"/>
    </source>
</evidence>
<reference evidence="9 10" key="1">
    <citation type="submission" date="2018-06" db="EMBL/GenBank/DDBJ databases">
        <title>Extensive metabolic versatility and redundancy in microbially diverse, dynamic hydrothermal sediments.</title>
        <authorList>
            <person name="Dombrowski N."/>
            <person name="Teske A."/>
            <person name="Baker B.J."/>
        </authorList>
    </citation>
    <scope>NUCLEOTIDE SEQUENCE [LARGE SCALE GENOMIC DNA]</scope>
    <source>
        <strain evidence="9">B3_G15</strain>
    </source>
</reference>
<evidence type="ECO:0000256" key="5">
    <source>
        <dbReference type="ARBA" id="ARBA00022989"/>
    </source>
</evidence>
<feature type="transmembrane region" description="Helical" evidence="7">
    <location>
        <begin position="6"/>
        <end position="23"/>
    </location>
</feature>
<proteinExistence type="predicted"/>
<keyword evidence="9" id="KW-0378">Hydrolase</keyword>
<keyword evidence="9" id="KW-0645">Protease</keyword>
<dbReference type="AlphaFoldDB" id="A0A662DKT2"/>
<name>A0A662DKT2_UNCAE</name>
<dbReference type="GO" id="GO:0006508">
    <property type="term" value="P:proteolysis"/>
    <property type="evidence" value="ECO:0007669"/>
    <property type="project" value="UniProtKB-KW"/>
</dbReference>
<evidence type="ECO:0000256" key="1">
    <source>
        <dbReference type="ARBA" id="ARBA00004141"/>
    </source>
</evidence>
<keyword evidence="3" id="KW-0997">Cell inner membrane</keyword>
<keyword evidence="4 7" id="KW-0812">Transmembrane</keyword>
<keyword evidence="5 7" id="KW-1133">Transmembrane helix</keyword>
<organism evidence="9 10">
    <name type="scientific">Aerophobetes bacterium</name>
    <dbReference type="NCBI Taxonomy" id="2030807"/>
    <lineage>
        <taxon>Bacteria</taxon>
        <taxon>Candidatus Aerophobota</taxon>
    </lineage>
</organism>
<protein>
    <submittedName>
        <fullName evidence="9">Rhomboid family intramembrane serine protease</fullName>
    </submittedName>
</protein>
<feature type="transmembrane region" description="Helical" evidence="7">
    <location>
        <begin position="121"/>
        <end position="140"/>
    </location>
</feature>
<evidence type="ECO:0000313" key="9">
    <source>
        <dbReference type="EMBL" id="RLE15498.1"/>
    </source>
</evidence>
<dbReference type="GO" id="GO:0004252">
    <property type="term" value="F:serine-type endopeptidase activity"/>
    <property type="evidence" value="ECO:0007669"/>
    <property type="project" value="InterPro"/>
</dbReference>
<dbReference type="InterPro" id="IPR035952">
    <property type="entry name" value="Rhomboid-like_sf"/>
</dbReference>
<evidence type="ECO:0000256" key="3">
    <source>
        <dbReference type="ARBA" id="ARBA00022519"/>
    </source>
</evidence>
<dbReference type="PANTHER" id="PTHR43066">
    <property type="entry name" value="RHOMBOID-RELATED PROTEIN"/>
    <property type="match status" value="1"/>
</dbReference>
<dbReference type="InterPro" id="IPR022764">
    <property type="entry name" value="Peptidase_S54_rhomboid_dom"/>
</dbReference>
<evidence type="ECO:0000256" key="4">
    <source>
        <dbReference type="ARBA" id="ARBA00022692"/>
    </source>
</evidence>
<evidence type="ECO:0000256" key="6">
    <source>
        <dbReference type="ARBA" id="ARBA00023136"/>
    </source>
</evidence>
<evidence type="ECO:0000256" key="2">
    <source>
        <dbReference type="ARBA" id="ARBA00022475"/>
    </source>
</evidence>
<gene>
    <name evidence="9" type="ORF">DRJ04_00220</name>
</gene>
<dbReference type="PANTHER" id="PTHR43066:SF26">
    <property type="entry name" value="RHOMBOID PROTEASE GLPG"/>
    <property type="match status" value="1"/>
</dbReference>
<feature type="transmembrane region" description="Helical" evidence="7">
    <location>
        <begin position="97"/>
        <end position="115"/>
    </location>
</feature>
<keyword evidence="2" id="KW-1003">Cell membrane</keyword>
<comment type="caution">
    <text evidence="9">The sequence shown here is derived from an EMBL/GenBank/DDBJ whole genome shotgun (WGS) entry which is preliminary data.</text>
</comment>
<feature type="transmembrane region" description="Helical" evidence="7">
    <location>
        <begin position="152"/>
        <end position="173"/>
    </location>
</feature>
<evidence type="ECO:0000259" key="8">
    <source>
        <dbReference type="Pfam" id="PF01694"/>
    </source>
</evidence>
<dbReference type="EMBL" id="QMQA01000002">
    <property type="protein sequence ID" value="RLE15498.1"/>
    <property type="molecule type" value="Genomic_DNA"/>
</dbReference>
<feature type="transmembrane region" description="Helical" evidence="7">
    <location>
        <begin position="66"/>
        <end position="85"/>
    </location>
</feature>
<comment type="subcellular location">
    <subcellularLocation>
        <location evidence="1">Membrane</location>
        <topology evidence="1">Multi-pass membrane protein</topology>
    </subcellularLocation>
</comment>
<sequence>SRTTPYINIFLILINFALFFYELSLGRPGLTRFIYTYGLVPKRFFYLSDQDFPLLFRYLPFFTSTFLHGGWFHILGNMLFLWIFGDNVEDEMGHFKYLGFYLLCGAGAGFVHLYLNPFSPLPAVGASGAISGVMGAYFLLFPTSRIITLLPIFFFFTLVEIPAFFFLGIWFLFQLLSGTFSLIAREVTGGVAWWAHVGGFILGMGLRVVFVRRRRYRRRYYDYW</sequence>
<accession>A0A662DKT2</accession>
<keyword evidence="6 7" id="KW-0472">Membrane</keyword>
<feature type="non-terminal residue" evidence="9">
    <location>
        <position position="1"/>
    </location>
</feature>
<feature type="domain" description="Peptidase S54 rhomboid" evidence="8">
    <location>
        <begin position="59"/>
        <end position="212"/>
    </location>
</feature>
<feature type="transmembrane region" description="Helical" evidence="7">
    <location>
        <begin position="193"/>
        <end position="210"/>
    </location>
</feature>